<keyword evidence="2" id="KW-1185">Reference proteome</keyword>
<gene>
    <name evidence="1" type="ORF">LMF89_03845</name>
</gene>
<organism evidence="1 2">
    <name type="scientific">Pelosinus baikalensis</name>
    <dbReference type="NCBI Taxonomy" id="2892015"/>
    <lineage>
        <taxon>Bacteria</taxon>
        <taxon>Bacillati</taxon>
        <taxon>Bacillota</taxon>
        <taxon>Negativicutes</taxon>
        <taxon>Selenomonadales</taxon>
        <taxon>Sporomusaceae</taxon>
        <taxon>Pelosinus</taxon>
    </lineage>
</organism>
<dbReference type="Proteomes" id="UP001165492">
    <property type="component" value="Unassembled WGS sequence"/>
</dbReference>
<evidence type="ECO:0000313" key="1">
    <source>
        <dbReference type="EMBL" id="MCC5464496.1"/>
    </source>
</evidence>
<reference evidence="1" key="1">
    <citation type="submission" date="2021-11" db="EMBL/GenBank/DDBJ databases">
        <title>Description of a new species Pelosinus isolated from the bottom sediments of Lake Baikal.</title>
        <authorList>
            <person name="Zakharyuk A."/>
        </authorList>
    </citation>
    <scope>NUCLEOTIDE SEQUENCE</scope>
    <source>
        <strain evidence="1">Bkl1</strain>
    </source>
</reference>
<sequence>MNAMLVCEEFFEFGSVIDFGKKKGEKVDYAVLKNNKFIMFIEAKPVGSRLDNHNVKIMPLF</sequence>
<proteinExistence type="predicted"/>
<comment type="caution">
    <text evidence="1">The sequence shown here is derived from an EMBL/GenBank/DDBJ whole genome shotgun (WGS) entry which is preliminary data.</text>
</comment>
<protein>
    <submittedName>
        <fullName evidence="1">Uncharacterized protein</fullName>
    </submittedName>
</protein>
<evidence type="ECO:0000313" key="2">
    <source>
        <dbReference type="Proteomes" id="UP001165492"/>
    </source>
</evidence>
<name>A0ABS8HMW1_9FIRM</name>
<dbReference type="EMBL" id="JAJHJB010000003">
    <property type="protein sequence ID" value="MCC5464496.1"/>
    <property type="molecule type" value="Genomic_DNA"/>
</dbReference>
<accession>A0ABS8HMW1</accession>